<dbReference type="OrthoDB" id="10672068at2759"/>
<dbReference type="EMBL" id="WWBZ02000012">
    <property type="protein sequence ID" value="KAF4310902.1"/>
    <property type="molecule type" value="Genomic_DNA"/>
</dbReference>
<evidence type="ECO:0000313" key="5">
    <source>
        <dbReference type="Proteomes" id="UP000572817"/>
    </source>
</evidence>
<reference evidence="4" key="1">
    <citation type="submission" date="2020-04" db="EMBL/GenBank/DDBJ databases">
        <title>Genome Assembly and Annotation of Botryosphaeria dothidea sdau 11-99, a Latent Pathogen of Apple Fruit Ring Rot in China.</title>
        <authorList>
            <person name="Yu C."/>
            <person name="Diao Y."/>
            <person name="Lu Q."/>
            <person name="Zhao J."/>
            <person name="Cui S."/>
            <person name="Peng C."/>
            <person name="He B."/>
            <person name="Liu H."/>
        </authorList>
    </citation>
    <scope>NUCLEOTIDE SEQUENCE [LARGE SCALE GENOMIC DNA]</scope>
    <source>
        <strain evidence="4">Sdau11-99</strain>
    </source>
</reference>
<feature type="region of interest" description="Disordered" evidence="1">
    <location>
        <begin position="133"/>
        <end position="152"/>
    </location>
</feature>
<name>A0A8H4ND63_9PEZI</name>
<protein>
    <submittedName>
        <fullName evidence="4">Uncharacterized protein</fullName>
    </submittedName>
</protein>
<feature type="signal peptide" evidence="3">
    <location>
        <begin position="1"/>
        <end position="16"/>
    </location>
</feature>
<keyword evidence="2" id="KW-1133">Transmembrane helix</keyword>
<proteinExistence type="predicted"/>
<feature type="transmembrane region" description="Helical" evidence="2">
    <location>
        <begin position="219"/>
        <end position="246"/>
    </location>
</feature>
<evidence type="ECO:0000256" key="2">
    <source>
        <dbReference type="SAM" id="Phobius"/>
    </source>
</evidence>
<gene>
    <name evidence="4" type="ORF">GTA08_BOTSDO13584</name>
</gene>
<keyword evidence="2" id="KW-0812">Transmembrane</keyword>
<keyword evidence="2" id="KW-0472">Membrane</keyword>
<organism evidence="4 5">
    <name type="scientific">Botryosphaeria dothidea</name>
    <dbReference type="NCBI Taxonomy" id="55169"/>
    <lineage>
        <taxon>Eukaryota</taxon>
        <taxon>Fungi</taxon>
        <taxon>Dikarya</taxon>
        <taxon>Ascomycota</taxon>
        <taxon>Pezizomycotina</taxon>
        <taxon>Dothideomycetes</taxon>
        <taxon>Dothideomycetes incertae sedis</taxon>
        <taxon>Botryosphaeriales</taxon>
        <taxon>Botryosphaeriaceae</taxon>
        <taxon>Botryosphaeria</taxon>
    </lineage>
</organism>
<keyword evidence="3" id="KW-0732">Signal</keyword>
<evidence type="ECO:0000313" key="4">
    <source>
        <dbReference type="EMBL" id="KAF4310902.1"/>
    </source>
</evidence>
<evidence type="ECO:0000256" key="3">
    <source>
        <dbReference type="SAM" id="SignalP"/>
    </source>
</evidence>
<dbReference type="Proteomes" id="UP000572817">
    <property type="component" value="Unassembled WGS sequence"/>
</dbReference>
<keyword evidence="5" id="KW-1185">Reference proteome</keyword>
<accession>A0A8H4ND63</accession>
<dbReference type="AlphaFoldDB" id="A0A8H4ND63"/>
<feature type="chain" id="PRO_5034286164" evidence="3">
    <location>
        <begin position="17"/>
        <end position="261"/>
    </location>
</feature>
<sequence length="261" mass="29532">MPVSIWTSRLLWKIHAILVGSAGWVERVLQMVWNHYDPYLFPTEHHRRGLMEAKEEPDAKFIAHDFERNKNSGFWSGLKSWEYLAKWFFPWENGYGGDKKRSLAMDSHVDPQDAADSLDELAMVLAEFFEQHQGLEEEGSPPEAKGAVNNLDTDKLDRRGIAEDGSSIEESDGSIIARGHRFQLPDYMGGHCGPMGSWRESCPENYFRVLTGAADQKGYIVAMSILSGMGIVIMGVAMIAAVLWGCRKARRRRADKVAWRV</sequence>
<evidence type="ECO:0000256" key="1">
    <source>
        <dbReference type="SAM" id="MobiDB-lite"/>
    </source>
</evidence>
<comment type="caution">
    <text evidence="4">The sequence shown here is derived from an EMBL/GenBank/DDBJ whole genome shotgun (WGS) entry which is preliminary data.</text>
</comment>